<name>A0A1V0SIA5_9VIRU</name>
<proteinExistence type="predicted"/>
<dbReference type="EMBL" id="KY684108">
    <property type="protein sequence ID" value="ARF11453.1"/>
    <property type="molecule type" value="Genomic_DNA"/>
</dbReference>
<protein>
    <recommendedName>
        <fullName evidence="3">Transmembrane protein</fullName>
    </recommendedName>
</protein>
<keyword evidence="1" id="KW-0472">Membrane</keyword>
<sequence length="150" mass="17580">MMSLHTSVKKISQLKYASCQQFNYNQVKLKSVGLSRKFTPYTPQFPNFNIMTRRTYITGEMIATMAGILVSIGAIGGGLVTIIGKYIYSKSKSNHEKLKEYEKISKEIQIRNIEENKKEKLEFEEFRKEYTEFQKYKQLKETINKKNEDI</sequence>
<keyword evidence="1" id="KW-1133">Transmembrane helix</keyword>
<feature type="transmembrane region" description="Helical" evidence="1">
    <location>
        <begin position="61"/>
        <end position="88"/>
    </location>
</feature>
<reference evidence="2" key="1">
    <citation type="journal article" date="2017" name="Science">
        <title>Giant viruses with an expanded complement of translation system components.</title>
        <authorList>
            <person name="Schulz F."/>
            <person name="Yutin N."/>
            <person name="Ivanova N.N."/>
            <person name="Ortega D.R."/>
            <person name="Lee T.K."/>
            <person name="Vierheilig J."/>
            <person name="Daims H."/>
            <person name="Horn M."/>
            <person name="Wagner M."/>
            <person name="Jensen G.J."/>
            <person name="Kyrpides N.C."/>
            <person name="Koonin E.V."/>
            <person name="Woyke T."/>
        </authorList>
    </citation>
    <scope>NUCLEOTIDE SEQUENCE</scope>
    <source>
        <strain evidence="2">KNV1</strain>
    </source>
</reference>
<gene>
    <name evidence="2" type="ORF">Klosneuvirus_1_310</name>
</gene>
<keyword evidence="1" id="KW-0812">Transmembrane</keyword>
<evidence type="ECO:0000256" key="1">
    <source>
        <dbReference type="SAM" id="Phobius"/>
    </source>
</evidence>
<evidence type="ECO:0000313" key="2">
    <source>
        <dbReference type="EMBL" id="ARF11453.1"/>
    </source>
</evidence>
<accession>A0A1V0SIA5</accession>
<organism evidence="2">
    <name type="scientific">Klosneuvirus KNV1</name>
    <dbReference type="NCBI Taxonomy" id="1977640"/>
    <lineage>
        <taxon>Viruses</taxon>
        <taxon>Varidnaviria</taxon>
        <taxon>Bamfordvirae</taxon>
        <taxon>Nucleocytoviricota</taxon>
        <taxon>Megaviricetes</taxon>
        <taxon>Imitervirales</taxon>
        <taxon>Mimiviridae</taxon>
        <taxon>Klosneuvirinae</taxon>
        <taxon>Klosneuvirus</taxon>
    </lineage>
</organism>
<evidence type="ECO:0008006" key="3">
    <source>
        <dbReference type="Google" id="ProtNLM"/>
    </source>
</evidence>